<dbReference type="EMBL" id="GBXM01030421">
    <property type="protein sequence ID" value="JAH78156.1"/>
    <property type="molecule type" value="Transcribed_RNA"/>
</dbReference>
<reference evidence="1" key="1">
    <citation type="submission" date="2014-11" db="EMBL/GenBank/DDBJ databases">
        <authorList>
            <person name="Amaro Gonzalez C."/>
        </authorList>
    </citation>
    <scope>NUCLEOTIDE SEQUENCE</scope>
</reference>
<evidence type="ECO:0000313" key="1">
    <source>
        <dbReference type="EMBL" id="JAH78156.1"/>
    </source>
</evidence>
<name>A0A0E9VJG7_ANGAN</name>
<organism evidence="1">
    <name type="scientific">Anguilla anguilla</name>
    <name type="common">European freshwater eel</name>
    <name type="synonym">Muraena anguilla</name>
    <dbReference type="NCBI Taxonomy" id="7936"/>
    <lineage>
        <taxon>Eukaryota</taxon>
        <taxon>Metazoa</taxon>
        <taxon>Chordata</taxon>
        <taxon>Craniata</taxon>
        <taxon>Vertebrata</taxon>
        <taxon>Euteleostomi</taxon>
        <taxon>Actinopterygii</taxon>
        <taxon>Neopterygii</taxon>
        <taxon>Teleostei</taxon>
        <taxon>Anguilliformes</taxon>
        <taxon>Anguillidae</taxon>
        <taxon>Anguilla</taxon>
    </lineage>
</organism>
<reference evidence="1" key="2">
    <citation type="journal article" date="2015" name="Fish Shellfish Immunol.">
        <title>Early steps in the European eel (Anguilla anguilla)-Vibrio vulnificus interaction in the gills: Role of the RtxA13 toxin.</title>
        <authorList>
            <person name="Callol A."/>
            <person name="Pajuelo D."/>
            <person name="Ebbesson L."/>
            <person name="Teles M."/>
            <person name="MacKenzie S."/>
            <person name="Amaro C."/>
        </authorList>
    </citation>
    <scope>NUCLEOTIDE SEQUENCE</scope>
</reference>
<proteinExistence type="predicted"/>
<accession>A0A0E9VJG7</accession>
<dbReference type="AlphaFoldDB" id="A0A0E9VJG7"/>
<sequence>MTSSSIRHTQEQWRIPKGWCTSDLKRRDDSG</sequence>
<protein>
    <submittedName>
        <fullName evidence="1">Uncharacterized protein</fullName>
    </submittedName>
</protein>